<reference evidence="2" key="1">
    <citation type="journal article" date="2005" name="Nature">
        <title>Sequencing of Aspergillus nidulans and comparative analysis with A. fumigatus and A. oryzae.</title>
        <authorList>
            <person name="Galagan J.E."/>
            <person name="Calvo S.E."/>
            <person name="Cuomo C."/>
            <person name="Ma L.J."/>
            <person name="Wortman J.R."/>
            <person name="Batzoglou S."/>
            <person name="Lee S.I."/>
            <person name="Basturkmen M."/>
            <person name="Spevak C.C."/>
            <person name="Clutterbuck J."/>
            <person name="Kapitonov V."/>
            <person name="Jurka J."/>
            <person name="Scazzocchio C."/>
            <person name="Farman M."/>
            <person name="Butler J."/>
            <person name="Purcell S."/>
            <person name="Harris S."/>
            <person name="Braus G.H."/>
            <person name="Draht O."/>
            <person name="Busch S."/>
            <person name="D'Enfert C."/>
            <person name="Bouchier C."/>
            <person name="Goldman G.H."/>
            <person name="Bell-Pedersen D."/>
            <person name="Griffiths-Jones S."/>
            <person name="Doonan J.H."/>
            <person name="Yu J."/>
            <person name="Vienken K."/>
            <person name="Pain A."/>
            <person name="Freitag M."/>
            <person name="Selker E.U."/>
            <person name="Archer D.B."/>
            <person name="Penalva M.A."/>
            <person name="Oakley B.R."/>
            <person name="Momany M."/>
            <person name="Tanaka T."/>
            <person name="Kumagai T."/>
            <person name="Asai K."/>
            <person name="Machida M."/>
            <person name="Nierman W.C."/>
            <person name="Denning D.W."/>
            <person name="Caddick M."/>
            <person name="Hynes M."/>
            <person name="Paoletti M."/>
            <person name="Fischer R."/>
            <person name="Miller B."/>
            <person name="Dyer P."/>
            <person name="Sachs M.S."/>
            <person name="Osmani S.A."/>
            <person name="Birren B.W."/>
        </authorList>
    </citation>
    <scope>NUCLEOTIDE SEQUENCE [LARGE SCALE GENOMIC DNA]</scope>
    <source>
        <strain evidence="2">FGSC A4 / ATCC 38163 / CBS 112.46 / NRRL 194 / M139</strain>
    </source>
</reference>
<protein>
    <submittedName>
        <fullName evidence="1">Uncharacterized protein</fullName>
    </submittedName>
</protein>
<dbReference type="HOGENOM" id="CLU_3335561_0_0_1"/>
<gene>
    <name evidence="1" type="ORF">ANIA_11644</name>
</gene>
<dbReference type="KEGG" id="ani:ANIA_11644"/>
<dbReference type="InParanoid" id="C8VJT3"/>
<dbReference type="RefSeq" id="XP_050468316.1">
    <property type="nucleotide sequence ID" value="XM_050612388.1"/>
</dbReference>
<dbReference type="Proteomes" id="UP000000560">
    <property type="component" value="Chromosome VI"/>
</dbReference>
<sequence>MDPHRVTTHRNSTQLRMILPAFCHLAAQLAIKVGAASY</sequence>
<proteinExistence type="predicted"/>
<dbReference type="GeneID" id="74897197"/>
<keyword evidence="2" id="KW-1185">Reference proteome</keyword>
<evidence type="ECO:0000313" key="2">
    <source>
        <dbReference type="Proteomes" id="UP000000560"/>
    </source>
</evidence>
<dbReference type="EMBL" id="BN001306">
    <property type="protein sequence ID" value="CBF82333.1"/>
    <property type="molecule type" value="Genomic_DNA"/>
</dbReference>
<evidence type="ECO:0000313" key="1">
    <source>
        <dbReference type="EMBL" id="CBF82333.1"/>
    </source>
</evidence>
<name>C8VJT3_EMENI</name>
<reference evidence="2" key="2">
    <citation type="journal article" date="2009" name="Fungal Genet. Biol.">
        <title>The 2008 update of the Aspergillus nidulans genome annotation: a community effort.</title>
        <authorList>
            <person name="Wortman J.R."/>
            <person name="Gilsenan J.M."/>
            <person name="Joardar V."/>
            <person name="Deegan J."/>
            <person name="Clutterbuck J."/>
            <person name="Andersen M.R."/>
            <person name="Archer D."/>
            <person name="Bencina M."/>
            <person name="Braus G."/>
            <person name="Coutinho P."/>
            <person name="von Dohren H."/>
            <person name="Doonan J."/>
            <person name="Driessen A.J."/>
            <person name="Durek P."/>
            <person name="Espeso E."/>
            <person name="Fekete E."/>
            <person name="Flipphi M."/>
            <person name="Estrada C.G."/>
            <person name="Geysens S."/>
            <person name="Goldman G."/>
            <person name="de Groot P.W."/>
            <person name="Hansen K."/>
            <person name="Harris S.D."/>
            <person name="Heinekamp T."/>
            <person name="Helmstaedt K."/>
            <person name="Henrissat B."/>
            <person name="Hofmann G."/>
            <person name="Homan T."/>
            <person name="Horio T."/>
            <person name="Horiuchi H."/>
            <person name="James S."/>
            <person name="Jones M."/>
            <person name="Karaffa L."/>
            <person name="Karanyi Z."/>
            <person name="Kato M."/>
            <person name="Keller N."/>
            <person name="Kelly D.E."/>
            <person name="Kiel J.A."/>
            <person name="Kim J.M."/>
            <person name="van der Klei I.J."/>
            <person name="Klis F.M."/>
            <person name="Kovalchuk A."/>
            <person name="Krasevec N."/>
            <person name="Kubicek C.P."/>
            <person name="Liu B."/>
            <person name="Maccabe A."/>
            <person name="Meyer V."/>
            <person name="Mirabito P."/>
            <person name="Miskei M."/>
            <person name="Mos M."/>
            <person name="Mullins J."/>
            <person name="Nelson D.R."/>
            <person name="Nielsen J."/>
            <person name="Oakley B.R."/>
            <person name="Osmani S.A."/>
            <person name="Pakula T."/>
            <person name="Paszewski A."/>
            <person name="Paulsen I."/>
            <person name="Pilsyk S."/>
            <person name="Pocsi I."/>
            <person name="Punt P.J."/>
            <person name="Ram A.F."/>
            <person name="Ren Q."/>
            <person name="Robellet X."/>
            <person name="Robson G."/>
            <person name="Seiboth B."/>
            <person name="van Solingen P."/>
            <person name="Specht T."/>
            <person name="Sun J."/>
            <person name="Taheri-Talesh N."/>
            <person name="Takeshita N."/>
            <person name="Ussery D."/>
            <person name="vanKuyk P.A."/>
            <person name="Visser H."/>
            <person name="van de Vondervoort P.J."/>
            <person name="de Vries R.P."/>
            <person name="Walton J."/>
            <person name="Xiang X."/>
            <person name="Xiong Y."/>
            <person name="Zeng A.P."/>
            <person name="Brandt B.W."/>
            <person name="Cornell M.J."/>
            <person name="van den Hondel C.A."/>
            <person name="Visser J."/>
            <person name="Oliver S.G."/>
            <person name="Turner G."/>
        </authorList>
    </citation>
    <scope>GENOME REANNOTATION</scope>
    <source>
        <strain evidence="2">FGSC A4 / ATCC 38163 / CBS 112.46 / NRRL 194 / M139</strain>
    </source>
</reference>
<accession>C8VJT3</accession>
<organism evidence="1 2">
    <name type="scientific">Emericella nidulans (strain FGSC A4 / ATCC 38163 / CBS 112.46 / NRRL 194 / M139)</name>
    <name type="common">Aspergillus nidulans</name>
    <dbReference type="NCBI Taxonomy" id="227321"/>
    <lineage>
        <taxon>Eukaryota</taxon>
        <taxon>Fungi</taxon>
        <taxon>Dikarya</taxon>
        <taxon>Ascomycota</taxon>
        <taxon>Pezizomycotina</taxon>
        <taxon>Eurotiomycetes</taxon>
        <taxon>Eurotiomycetidae</taxon>
        <taxon>Eurotiales</taxon>
        <taxon>Aspergillaceae</taxon>
        <taxon>Aspergillus</taxon>
        <taxon>Aspergillus subgen. Nidulantes</taxon>
    </lineage>
</organism>
<dbReference type="AlphaFoldDB" id="C8VJT3"/>